<dbReference type="InterPro" id="IPR000626">
    <property type="entry name" value="Ubiquitin-like_dom"/>
</dbReference>
<dbReference type="InterPro" id="IPR000938">
    <property type="entry name" value="CAP-Gly_domain"/>
</dbReference>
<evidence type="ECO:0000256" key="4">
    <source>
        <dbReference type="ARBA" id="ARBA00025779"/>
    </source>
</evidence>
<dbReference type="SMART" id="SM01052">
    <property type="entry name" value="CAP_GLY"/>
    <property type="match status" value="1"/>
</dbReference>
<dbReference type="PROSITE" id="PS50245">
    <property type="entry name" value="CAP_GLY_2"/>
    <property type="match status" value="1"/>
</dbReference>
<dbReference type="SUPFAM" id="SSF74924">
    <property type="entry name" value="Cap-Gly domain"/>
    <property type="match status" value="1"/>
</dbReference>
<comment type="similarity">
    <text evidence="4">Belongs to the TBCB family.</text>
</comment>
<evidence type="ECO:0000256" key="1">
    <source>
        <dbReference type="ARBA" id="ARBA00004496"/>
    </source>
</evidence>
<dbReference type="GO" id="GO:0031122">
    <property type="term" value="P:cytoplasmic microtubule organization"/>
    <property type="evidence" value="ECO:0007669"/>
    <property type="project" value="TreeGrafter"/>
</dbReference>
<name>A0A8C3FK10_CHRPI</name>
<dbReference type="GO" id="GO:0005938">
    <property type="term" value="C:cell cortex"/>
    <property type="evidence" value="ECO:0007669"/>
    <property type="project" value="TreeGrafter"/>
</dbReference>
<dbReference type="FunFam" id="2.30.30.190:FF:000013">
    <property type="entry name" value="Tubulin-folding cofactor B"/>
    <property type="match status" value="1"/>
</dbReference>
<comment type="subcellular location">
    <subcellularLocation>
        <location evidence="1">Cytoplasm</location>
    </subcellularLocation>
</comment>
<dbReference type="GO" id="GO:0051010">
    <property type="term" value="F:microtubule plus-end binding"/>
    <property type="evidence" value="ECO:0007669"/>
    <property type="project" value="TreeGrafter"/>
</dbReference>
<evidence type="ECO:0000256" key="3">
    <source>
        <dbReference type="ARBA" id="ARBA00023186"/>
    </source>
</evidence>
<reference evidence="7" key="2">
    <citation type="submission" date="2025-09" db="UniProtKB">
        <authorList>
            <consortium name="Ensembl"/>
        </authorList>
    </citation>
    <scope>IDENTIFICATION</scope>
</reference>
<dbReference type="Gene3D" id="2.30.30.190">
    <property type="entry name" value="CAP Gly-rich-like domain"/>
    <property type="match status" value="1"/>
</dbReference>
<evidence type="ECO:0000256" key="5">
    <source>
        <dbReference type="SAM" id="MobiDB-lite"/>
    </source>
</evidence>
<dbReference type="InterPro" id="IPR045172">
    <property type="entry name" value="TBCB_Ubl"/>
</dbReference>
<dbReference type="AlphaFoldDB" id="A0A8C3FK10"/>
<sequence>MHPSLHPAPPFLHQQPHTPRPALPSPPSCPHLSAASAFHLSTLNSFRAQKHYGRGLTIAEFKCKLELVVGSPASCMDLELYTSDDKFVMKLDSDEALLGSYPIDDGCRIHVIDRSGARVGEYEDVSRVEKYEMSATDYEKRPDSVRSFLKRSKVGKFNEEEMLKKEAEQEQKLTEEKAQAEAISVGARCEVRVSGQPNKRGTVMFVGLAEFKPGYWIGIKYDEPLGKNDGSVNGKQYFECQPKYGAFVKPQYVTVGDFPEEDYGLDDEM</sequence>
<dbReference type="GeneTree" id="ENSGT00940000156119"/>
<accession>A0A8C3FK10</accession>
<dbReference type="Ensembl" id="ENSCPBT00000010327.1">
    <property type="protein sequence ID" value="ENSCPBP00000008602.1"/>
    <property type="gene ID" value="ENSCPBG00000005327.1"/>
</dbReference>
<dbReference type="InterPro" id="IPR029071">
    <property type="entry name" value="Ubiquitin-like_domsf"/>
</dbReference>
<feature type="compositionally biased region" description="Pro residues" evidence="5">
    <location>
        <begin position="1"/>
        <end position="10"/>
    </location>
</feature>
<dbReference type="GO" id="GO:0005634">
    <property type="term" value="C:nucleus"/>
    <property type="evidence" value="ECO:0007669"/>
    <property type="project" value="TreeGrafter"/>
</dbReference>
<dbReference type="GO" id="GO:0035371">
    <property type="term" value="C:microtubule plus-end"/>
    <property type="evidence" value="ECO:0007669"/>
    <property type="project" value="TreeGrafter"/>
</dbReference>
<reference evidence="7" key="1">
    <citation type="submission" date="2025-08" db="UniProtKB">
        <authorList>
            <consortium name="Ensembl"/>
        </authorList>
    </citation>
    <scope>IDENTIFICATION</scope>
</reference>
<feature type="compositionally biased region" description="Pro residues" evidence="5">
    <location>
        <begin position="18"/>
        <end position="28"/>
    </location>
</feature>
<evidence type="ECO:0000256" key="2">
    <source>
        <dbReference type="ARBA" id="ARBA00022490"/>
    </source>
</evidence>
<dbReference type="PROSITE" id="PS00845">
    <property type="entry name" value="CAP_GLY_1"/>
    <property type="match status" value="1"/>
</dbReference>
<organism evidence="7 8">
    <name type="scientific">Chrysemys picta bellii</name>
    <name type="common">Western painted turtle</name>
    <name type="synonym">Emys bellii</name>
    <dbReference type="NCBI Taxonomy" id="8478"/>
    <lineage>
        <taxon>Eukaryota</taxon>
        <taxon>Metazoa</taxon>
        <taxon>Chordata</taxon>
        <taxon>Craniata</taxon>
        <taxon>Vertebrata</taxon>
        <taxon>Euteleostomi</taxon>
        <taxon>Archelosauria</taxon>
        <taxon>Testudinata</taxon>
        <taxon>Testudines</taxon>
        <taxon>Cryptodira</taxon>
        <taxon>Durocryptodira</taxon>
        <taxon>Testudinoidea</taxon>
        <taxon>Emydidae</taxon>
        <taxon>Chrysemys</taxon>
    </lineage>
</organism>
<dbReference type="GO" id="GO:0043014">
    <property type="term" value="F:alpha-tubulin binding"/>
    <property type="evidence" value="ECO:0007669"/>
    <property type="project" value="InterPro"/>
</dbReference>
<evidence type="ECO:0000259" key="6">
    <source>
        <dbReference type="PROSITE" id="PS50245"/>
    </source>
</evidence>
<keyword evidence="3" id="KW-0143">Chaperone</keyword>
<dbReference type="PANTHER" id="PTHR18916">
    <property type="entry name" value="DYNACTIN 1-RELATED MICROTUBULE-BINDING"/>
    <property type="match status" value="1"/>
</dbReference>
<dbReference type="Pfam" id="PF14560">
    <property type="entry name" value="Ubiquitin_2"/>
    <property type="match status" value="1"/>
</dbReference>
<feature type="region of interest" description="Disordered" evidence="5">
    <location>
        <begin position="1"/>
        <end position="28"/>
    </location>
</feature>
<dbReference type="Pfam" id="PF01302">
    <property type="entry name" value="CAP_GLY"/>
    <property type="match status" value="1"/>
</dbReference>
<dbReference type="CDD" id="cd01789">
    <property type="entry name" value="Ubl_TBCB"/>
    <property type="match status" value="1"/>
</dbReference>
<protein>
    <submittedName>
        <fullName evidence="7">Tubulin folding cofactor B</fullName>
    </submittedName>
</protein>
<dbReference type="Proteomes" id="UP000694380">
    <property type="component" value="Unplaced"/>
</dbReference>
<gene>
    <name evidence="7" type="primary">TBCB</name>
</gene>
<dbReference type="GO" id="GO:0005829">
    <property type="term" value="C:cytosol"/>
    <property type="evidence" value="ECO:0007669"/>
    <property type="project" value="Ensembl"/>
</dbReference>
<dbReference type="PANTHER" id="PTHR18916:SF85">
    <property type="entry name" value="TUBULIN-FOLDING COFACTOR B"/>
    <property type="match status" value="1"/>
</dbReference>
<proteinExistence type="inferred from homology"/>
<keyword evidence="2" id="KW-0963">Cytoplasm</keyword>
<dbReference type="SUPFAM" id="SSF54236">
    <property type="entry name" value="Ubiquitin-like"/>
    <property type="match status" value="1"/>
</dbReference>
<keyword evidence="8" id="KW-1185">Reference proteome</keyword>
<dbReference type="GO" id="GO:0007023">
    <property type="term" value="P:post-chaperonin tubulin folding pathway"/>
    <property type="evidence" value="ECO:0007669"/>
    <property type="project" value="InterPro"/>
</dbReference>
<evidence type="ECO:0000313" key="8">
    <source>
        <dbReference type="Proteomes" id="UP000694380"/>
    </source>
</evidence>
<dbReference type="Gene3D" id="3.10.20.90">
    <property type="entry name" value="Phosphatidylinositol 3-kinase Catalytic Subunit, Chain A, domain 1"/>
    <property type="match status" value="1"/>
</dbReference>
<dbReference type="GO" id="GO:0007021">
    <property type="term" value="P:tubulin complex assembly"/>
    <property type="evidence" value="ECO:0007669"/>
    <property type="project" value="InterPro"/>
</dbReference>
<feature type="domain" description="CAP-Gly" evidence="6">
    <location>
        <begin position="207"/>
        <end position="249"/>
    </location>
</feature>
<evidence type="ECO:0000313" key="7">
    <source>
        <dbReference type="Ensembl" id="ENSCPBP00000008602.1"/>
    </source>
</evidence>
<dbReference type="InterPro" id="IPR036859">
    <property type="entry name" value="CAP-Gly_dom_sf"/>
</dbReference>